<sequence>MAQYIGKVSSNIEGFEESGTREIERSSIVEFEGIGTKEPKSIKFLFINNSNTIYNYII</sequence>
<evidence type="ECO:0000313" key="1">
    <source>
        <dbReference type="EMBL" id="PKB94542.1"/>
    </source>
</evidence>
<reference evidence="1 2" key="2">
    <citation type="submission" date="2017-09" db="EMBL/GenBank/DDBJ databases">
        <title>Extensive intraspecific genome diversity in a model arbuscular mycorrhizal fungus.</title>
        <authorList>
            <person name="Chen E.C."/>
            <person name="Morin E."/>
            <person name="Beaudet D."/>
            <person name="Noel J."/>
            <person name="Ndikumana S."/>
            <person name="Charron P."/>
            <person name="St-Onge C."/>
            <person name="Giorgi J."/>
            <person name="Grigoriev I.V."/>
            <person name="Roux C."/>
            <person name="Martin F.M."/>
            <person name="Corradi N."/>
        </authorList>
    </citation>
    <scope>NUCLEOTIDE SEQUENCE [LARGE SCALE GENOMIC DNA]</scope>
    <source>
        <strain evidence="1 2">A5</strain>
    </source>
</reference>
<organism evidence="1 2">
    <name type="scientific">Rhizophagus irregularis</name>
    <dbReference type="NCBI Taxonomy" id="588596"/>
    <lineage>
        <taxon>Eukaryota</taxon>
        <taxon>Fungi</taxon>
        <taxon>Fungi incertae sedis</taxon>
        <taxon>Mucoromycota</taxon>
        <taxon>Glomeromycotina</taxon>
        <taxon>Glomeromycetes</taxon>
        <taxon>Glomerales</taxon>
        <taxon>Glomeraceae</taxon>
        <taxon>Rhizophagus</taxon>
    </lineage>
</organism>
<gene>
    <name evidence="1" type="ORF">RhiirA5_438531</name>
</gene>
<evidence type="ECO:0000313" key="2">
    <source>
        <dbReference type="Proteomes" id="UP000232722"/>
    </source>
</evidence>
<comment type="caution">
    <text evidence="1">The sequence shown here is derived from an EMBL/GenBank/DDBJ whole genome shotgun (WGS) entry which is preliminary data.</text>
</comment>
<dbReference type="EMBL" id="LLXJ01005897">
    <property type="protein sequence ID" value="PKB94542.1"/>
    <property type="molecule type" value="Genomic_DNA"/>
</dbReference>
<dbReference type="Proteomes" id="UP000232722">
    <property type="component" value="Unassembled WGS sequence"/>
</dbReference>
<protein>
    <submittedName>
        <fullName evidence="1">Uncharacterized protein</fullName>
    </submittedName>
</protein>
<dbReference type="AlphaFoldDB" id="A0A2N0NIZ0"/>
<reference evidence="1 2" key="1">
    <citation type="submission" date="2016-04" db="EMBL/GenBank/DDBJ databases">
        <title>Genome analyses suggest a sexual origin of heterokaryosis in a supposedly ancient asexual fungus.</title>
        <authorList>
            <person name="Ropars J."/>
            <person name="Sedzielewska K."/>
            <person name="Noel J."/>
            <person name="Charron P."/>
            <person name="Farinelli L."/>
            <person name="Marton T."/>
            <person name="Kruger M."/>
            <person name="Pelin A."/>
            <person name="Brachmann A."/>
            <person name="Corradi N."/>
        </authorList>
    </citation>
    <scope>NUCLEOTIDE SEQUENCE [LARGE SCALE GENOMIC DNA]</scope>
    <source>
        <strain evidence="1 2">A5</strain>
    </source>
</reference>
<name>A0A2N0NIZ0_9GLOM</name>
<proteinExistence type="predicted"/>
<accession>A0A2N0NIZ0</accession>